<evidence type="ECO:0000313" key="16">
    <source>
        <dbReference type="EMBL" id="TDR41661.1"/>
    </source>
</evidence>
<protein>
    <submittedName>
        <fullName evidence="16">Cytochrome b561</fullName>
    </submittedName>
</protein>
<keyword evidence="17" id="KW-1185">Reference proteome</keyword>
<feature type="transmembrane region" description="Helical" evidence="14">
    <location>
        <begin position="12"/>
        <end position="35"/>
    </location>
</feature>
<dbReference type="EMBL" id="SNZH01000010">
    <property type="protein sequence ID" value="TDR41661.1"/>
    <property type="molecule type" value="Genomic_DNA"/>
</dbReference>
<evidence type="ECO:0000256" key="11">
    <source>
        <dbReference type="ARBA" id="ARBA00023136"/>
    </source>
</evidence>
<evidence type="ECO:0000256" key="3">
    <source>
        <dbReference type="ARBA" id="ARBA00022448"/>
    </source>
</evidence>
<evidence type="ECO:0000256" key="13">
    <source>
        <dbReference type="SAM" id="MobiDB-lite"/>
    </source>
</evidence>
<evidence type="ECO:0000256" key="12">
    <source>
        <dbReference type="ARBA" id="ARBA00037975"/>
    </source>
</evidence>
<reference evidence="16 17" key="1">
    <citation type="submission" date="2019-03" db="EMBL/GenBank/DDBJ databases">
        <title>Genomic Encyclopedia of Type Strains, Phase IV (KMG-IV): sequencing the most valuable type-strain genomes for metagenomic binning, comparative biology and taxonomic classification.</title>
        <authorList>
            <person name="Goeker M."/>
        </authorList>
    </citation>
    <scope>NUCLEOTIDE SEQUENCE [LARGE SCALE GENOMIC DNA]</scope>
    <source>
        <strain evidence="16 17">DSM 21667</strain>
    </source>
</reference>
<dbReference type="GO" id="GO:0046872">
    <property type="term" value="F:metal ion binding"/>
    <property type="evidence" value="ECO:0007669"/>
    <property type="project" value="UniProtKB-KW"/>
</dbReference>
<dbReference type="PANTHER" id="PTHR30529:SF7">
    <property type="entry name" value="CYTOCHROME B561 BACTERIAL_NI-HYDROGENASE DOMAIN-CONTAINING PROTEIN"/>
    <property type="match status" value="1"/>
</dbReference>
<gene>
    <name evidence="16" type="ORF">DFR29_110144</name>
</gene>
<evidence type="ECO:0000256" key="4">
    <source>
        <dbReference type="ARBA" id="ARBA00022475"/>
    </source>
</evidence>
<feature type="transmembrane region" description="Helical" evidence="14">
    <location>
        <begin position="86"/>
        <end position="109"/>
    </location>
</feature>
<dbReference type="GO" id="GO:0022904">
    <property type="term" value="P:respiratory electron transport chain"/>
    <property type="evidence" value="ECO:0007669"/>
    <property type="project" value="InterPro"/>
</dbReference>
<organism evidence="16 17">
    <name type="scientific">Tahibacter aquaticus</name>
    <dbReference type="NCBI Taxonomy" id="520092"/>
    <lineage>
        <taxon>Bacteria</taxon>
        <taxon>Pseudomonadati</taxon>
        <taxon>Pseudomonadota</taxon>
        <taxon>Gammaproteobacteria</taxon>
        <taxon>Lysobacterales</taxon>
        <taxon>Rhodanobacteraceae</taxon>
        <taxon>Tahibacter</taxon>
    </lineage>
</organism>
<proteinExistence type="inferred from homology"/>
<feature type="region of interest" description="Disordered" evidence="13">
    <location>
        <begin position="193"/>
        <end position="217"/>
    </location>
</feature>
<keyword evidence="6 14" id="KW-0812">Transmembrane</keyword>
<dbReference type="GO" id="GO:0009055">
    <property type="term" value="F:electron transfer activity"/>
    <property type="evidence" value="ECO:0007669"/>
    <property type="project" value="InterPro"/>
</dbReference>
<keyword evidence="5" id="KW-0349">Heme</keyword>
<comment type="subcellular location">
    <subcellularLocation>
        <location evidence="2">Cell membrane</location>
        <topology evidence="2">Multi-pass membrane protein</topology>
    </subcellularLocation>
</comment>
<dbReference type="PANTHER" id="PTHR30529">
    <property type="entry name" value="CYTOCHROME B561"/>
    <property type="match status" value="1"/>
</dbReference>
<evidence type="ECO:0000256" key="9">
    <source>
        <dbReference type="ARBA" id="ARBA00022989"/>
    </source>
</evidence>
<dbReference type="OrthoDB" id="8589936at2"/>
<keyword evidence="4" id="KW-1003">Cell membrane</keyword>
<dbReference type="Proteomes" id="UP000295293">
    <property type="component" value="Unassembled WGS sequence"/>
</dbReference>
<comment type="caution">
    <text evidence="16">The sequence shown here is derived from an EMBL/GenBank/DDBJ whole genome shotgun (WGS) entry which is preliminary data.</text>
</comment>
<evidence type="ECO:0000256" key="8">
    <source>
        <dbReference type="ARBA" id="ARBA00022982"/>
    </source>
</evidence>
<name>A0A4R6YTK0_9GAMM</name>
<evidence type="ECO:0000256" key="5">
    <source>
        <dbReference type="ARBA" id="ARBA00022617"/>
    </source>
</evidence>
<feature type="domain" description="Cytochrome b561 bacterial/Ni-hydrogenase" evidence="15">
    <location>
        <begin position="9"/>
        <end position="179"/>
    </location>
</feature>
<keyword evidence="9 14" id="KW-1133">Transmembrane helix</keyword>
<evidence type="ECO:0000256" key="2">
    <source>
        <dbReference type="ARBA" id="ARBA00004651"/>
    </source>
</evidence>
<feature type="compositionally biased region" description="Pro residues" evidence="13">
    <location>
        <begin position="197"/>
        <end position="206"/>
    </location>
</feature>
<comment type="cofactor">
    <cofactor evidence="1">
        <name>heme b</name>
        <dbReference type="ChEBI" id="CHEBI:60344"/>
    </cofactor>
</comment>
<evidence type="ECO:0000259" key="15">
    <source>
        <dbReference type="Pfam" id="PF01292"/>
    </source>
</evidence>
<evidence type="ECO:0000256" key="14">
    <source>
        <dbReference type="SAM" id="Phobius"/>
    </source>
</evidence>
<evidence type="ECO:0000256" key="10">
    <source>
        <dbReference type="ARBA" id="ARBA00023004"/>
    </source>
</evidence>
<dbReference type="AlphaFoldDB" id="A0A4R6YTK0"/>
<dbReference type="Gene3D" id="1.20.950.20">
    <property type="entry name" value="Transmembrane di-heme cytochromes, Chain C"/>
    <property type="match status" value="1"/>
</dbReference>
<dbReference type="GO" id="GO:0020037">
    <property type="term" value="F:heme binding"/>
    <property type="evidence" value="ECO:0007669"/>
    <property type="project" value="TreeGrafter"/>
</dbReference>
<feature type="transmembrane region" description="Helical" evidence="14">
    <location>
        <begin position="146"/>
        <end position="168"/>
    </location>
</feature>
<accession>A0A4R6YTK0</accession>
<keyword evidence="11 14" id="KW-0472">Membrane</keyword>
<feature type="compositionally biased region" description="Low complexity" evidence="13">
    <location>
        <begin position="207"/>
        <end position="217"/>
    </location>
</feature>
<comment type="similarity">
    <text evidence="12">Belongs to the cytochrome b561 family.</text>
</comment>
<sequence>MALKSDDTRWGAAARTFHWLMAILIIVLGIVGLWMADQPNSLQKIKIYAIHKSVGLTVLALALLRLSWRLFDRRPRDVPMPAWQAYAAHATHALLYLLMLALPLSGWLYNSASGYPLQWFWSFNLPSLSGGADPALKAIAHAIHEWGFYVLVLLLLGHIGGALLHHFVEKDETLVRMLPLLRRRQAAPTVASVAAPAMPPPGPVPAGVPDSPATDGD</sequence>
<feature type="transmembrane region" description="Helical" evidence="14">
    <location>
        <begin position="47"/>
        <end position="66"/>
    </location>
</feature>
<dbReference type="InterPro" id="IPR052168">
    <property type="entry name" value="Cytochrome_b561_oxidase"/>
</dbReference>
<evidence type="ECO:0000256" key="7">
    <source>
        <dbReference type="ARBA" id="ARBA00022723"/>
    </source>
</evidence>
<dbReference type="InterPro" id="IPR016174">
    <property type="entry name" value="Di-haem_cyt_TM"/>
</dbReference>
<evidence type="ECO:0000313" key="17">
    <source>
        <dbReference type="Proteomes" id="UP000295293"/>
    </source>
</evidence>
<keyword evidence="8" id="KW-0249">Electron transport</keyword>
<dbReference type="InterPro" id="IPR011577">
    <property type="entry name" value="Cyt_b561_bac/Ni-Hgenase"/>
</dbReference>
<keyword evidence="10" id="KW-0408">Iron</keyword>
<keyword evidence="7" id="KW-0479">Metal-binding</keyword>
<dbReference type="Pfam" id="PF01292">
    <property type="entry name" value="Ni_hydr_CYTB"/>
    <property type="match status" value="1"/>
</dbReference>
<keyword evidence="3" id="KW-0813">Transport</keyword>
<evidence type="ECO:0000256" key="6">
    <source>
        <dbReference type="ARBA" id="ARBA00022692"/>
    </source>
</evidence>
<dbReference type="SUPFAM" id="SSF81342">
    <property type="entry name" value="Transmembrane di-heme cytochromes"/>
    <property type="match status" value="1"/>
</dbReference>
<evidence type="ECO:0000256" key="1">
    <source>
        <dbReference type="ARBA" id="ARBA00001970"/>
    </source>
</evidence>
<dbReference type="GO" id="GO:0005886">
    <property type="term" value="C:plasma membrane"/>
    <property type="evidence" value="ECO:0007669"/>
    <property type="project" value="UniProtKB-SubCell"/>
</dbReference>